<dbReference type="Pfam" id="PF00211">
    <property type="entry name" value="Guanylate_cyc"/>
    <property type="match status" value="1"/>
</dbReference>
<dbReference type="SUPFAM" id="SSF55073">
    <property type="entry name" value="Nucleotide cyclase"/>
    <property type="match status" value="1"/>
</dbReference>
<feature type="transmembrane region" description="Helical" evidence="1">
    <location>
        <begin position="323"/>
        <end position="344"/>
    </location>
</feature>
<dbReference type="CDD" id="cd07302">
    <property type="entry name" value="CHD"/>
    <property type="match status" value="1"/>
</dbReference>
<protein>
    <recommendedName>
        <fullName evidence="2">Guanylate cyclase domain-containing protein</fullName>
    </recommendedName>
</protein>
<dbReference type="PANTHER" id="PTHR43081:SF1">
    <property type="entry name" value="ADENYLATE CYCLASE, TERMINAL-DIFFERENTIATION SPECIFIC"/>
    <property type="match status" value="1"/>
</dbReference>
<dbReference type="InParanoid" id="A0A6M4H430"/>
<dbReference type="Gene3D" id="3.30.70.1230">
    <property type="entry name" value="Nucleotide cyclase"/>
    <property type="match status" value="1"/>
</dbReference>
<dbReference type="PANTHER" id="PTHR43081">
    <property type="entry name" value="ADENYLATE CYCLASE, TERMINAL-DIFFERENTIATION SPECIFIC-RELATED"/>
    <property type="match status" value="1"/>
</dbReference>
<dbReference type="InterPro" id="IPR001054">
    <property type="entry name" value="A/G_cyclase"/>
</dbReference>
<dbReference type="Pfam" id="PF05226">
    <property type="entry name" value="CHASE2"/>
    <property type="match status" value="1"/>
</dbReference>
<accession>A0A6M4H430</accession>
<keyword evidence="1" id="KW-0472">Membrane</keyword>
<organism evidence="3 4">
    <name type="scientific">Usitatibacter palustris</name>
    <dbReference type="NCBI Taxonomy" id="2732487"/>
    <lineage>
        <taxon>Bacteria</taxon>
        <taxon>Pseudomonadati</taxon>
        <taxon>Pseudomonadota</taxon>
        <taxon>Betaproteobacteria</taxon>
        <taxon>Nitrosomonadales</taxon>
        <taxon>Usitatibacteraceae</taxon>
        <taxon>Usitatibacter</taxon>
    </lineage>
</organism>
<dbReference type="InterPro" id="IPR007890">
    <property type="entry name" value="CHASE2"/>
</dbReference>
<sequence>MTARRPSGLLARYVAAVGLMVFALFALLAHTDYWQRLEFKGFDVLSVETAPMASKFPVTLVGIDENSFAEIGRQWPWPRGLHAKLLDQLARGGAMVVVFDVLLSEASVEAEDQALAAAIARHGGVVLVSDKVYQETAYAKLWSRVDPLEAFRKAGAANGLATVQPESGDQVVRRLPDGDDVLWREVIRKVNKLQPGMLAEPNPPPGSYIRYAGPYRTFPYVSYYQALEADKMLPANAFADQIVIVGRDLKASIDAGFTQADMFATPFAERTGLLTPGVELHANILETVLRNDPIKPAPAWAPTALLALVVVLCAVLMARWRPLLSLAIALGLIGLVAALAWVLFAKQLTWLPVLGSMAAITTMYVALGGLGFFTEQHRKNEVRRAFSLYVSPDVVDQMLANPEKLKLGGERREVTVLFTDLKGFTTLSEALGAVQVTELITEHFTRASAIAKRNGGTVTQFIGDAVMAIWNAPLDVANHAARAGQAAREMQADIAAMRADLVARGLPEIHMRIGLNTCVAVVGNLGAADRFNYTALGDGVNLSSRLEGVNKLFGTGILMSGETARAQEPGAPLRQVGRVVVKGKSEPVDIFTFDDDAKIRELTDAAFLLYRARDWDGAEAQWRAILALREGDGVARHYLDMIAAFRTDPPADGWDSSESLDKM</sequence>
<keyword evidence="1" id="KW-1133">Transmembrane helix</keyword>
<reference evidence="3 4" key="1">
    <citation type="submission" date="2020-04" db="EMBL/GenBank/DDBJ databases">
        <title>Usitatibacter rugosus gen. nov., sp. nov. and Usitatibacter palustris sp. nov., novel members of Usitatibacteraceae fam. nov. within the order Nitrosomonadales isolated from soil.</title>
        <authorList>
            <person name="Huber K.J."/>
            <person name="Neumann-Schaal M."/>
            <person name="Geppert A."/>
            <person name="Luckner M."/>
            <person name="Wanner G."/>
            <person name="Overmann J."/>
        </authorList>
    </citation>
    <scope>NUCLEOTIDE SEQUENCE [LARGE SCALE GENOMIC DNA]</scope>
    <source>
        <strain evidence="3 4">Swamp67</strain>
    </source>
</reference>
<dbReference type="SMART" id="SM01080">
    <property type="entry name" value="CHASE2"/>
    <property type="match status" value="1"/>
</dbReference>
<dbReference type="RefSeq" id="WP_171161107.1">
    <property type="nucleotide sequence ID" value="NZ_CP053073.1"/>
</dbReference>
<gene>
    <name evidence="3" type="ORF">DSM104440_01137</name>
</gene>
<dbReference type="GO" id="GO:0035556">
    <property type="term" value="P:intracellular signal transduction"/>
    <property type="evidence" value="ECO:0007669"/>
    <property type="project" value="InterPro"/>
</dbReference>
<dbReference type="AlphaFoldDB" id="A0A6M4H430"/>
<name>A0A6M4H430_9PROT</name>
<dbReference type="GO" id="GO:0006171">
    <property type="term" value="P:cAMP biosynthetic process"/>
    <property type="evidence" value="ECO:0007669"/>
    <property type="project" value="TreeGrafter"/>
</dbReference>
<dbReference type="SMART" id="SM00044">
    <property type="entry name" value="CYCc"/>
    <property type="match status" value="1"/>
</dbReference>
<proteinExistence type="predicted"/>
<feature type="transmembrane region" description="Helical" evidence="1">
    <location>
        <begin position="299"/>
        <end position="316"/>
    </location>
</feature>
<dbReference type="GO" id="GO:0004016">
    <property type="term" value="F:adenylate cyclase activity"/>
    <property type="evidence" value="ECO:0007669"/>
    <property type="project" value="UniProtKB-ARBA"/>
</dbReference>
<dbReference type="PROSITE" id="PS50125">
    <property type="entry name" value="GUANYLATE_CYCLASE_2"/>
    <property type="match status" value="1"/>
</dbReference>
<feature type="transmembrane region" description="Helical" evidence="1">
    <location>
        <begin position="9"/>
        <end position="29"/>
    </location>
</feature>
<feature type="domain" description="Guanylate cyclase" evidence="2">
    <location>
        <begin position="415"/>
        <end position="547"/>
    </location>
</feature>
<dbReference type="KEGG" id="upl:DSM104440_01137"/>
<evidence type="ECO:0000256" key="1">
    <source>
        <dbReference type="SAM" id="Phobius"/>
    </source>
</evidence>
<keyword evidence="1" id="KW-0812">Transmembrane</keyword>
<dbReference type="InterPro" id="IPR050697">
    <property type="entry name" value="Adenylyl/Guanylyl_Cyclase_3/4"/>
</dbReference>
<evidence type="ECO:0000313" key="4">
    <source>
        <dbReference type="Proteomes" id="UP000503096"/>
    </source>
</evidence>
<dbReference type="Proteomes" id="UP000503096">
    <property type="component" value="Chromosome"/>
</dbReference>
<dbReference type="EMBL" id="CP053073">
    <property type="protein sequence ID" value="QJR14341.1"/>
    <property type="molecule type" value="Genomic_DNA"/>
</dbReference>
<evidence type="ECO:0000259" key="2">
    <source>
        <dbReference type="PROSITE" id="PS50125"/>
    </source>
</evidence>
<dbReference type="InterPro" id="IPR029787">
    <property type="entry name" value="Nucleotide_cyclase"/>
</dbReference>
<feature type="transmembrane region" description="Helical" evidence="1">
    <location>
        <begin position="350"/>
        <end position="374"/>
    </location>
</feature>
<keyword evidence="4" id="KW-1185">Reference proteome</keyword>
<evidence type="ECO:0000313" key="3">
    <source>
        <dbReference type="EMBL" id="QJR14341.1"/>
    </source>
</evidence>